<feature type="transmembrane region" description="Helical" evidence="1">
    <location>
        <begin position="79"/>
        <end position="102"/>
    </location>
</feature>
<accession>A0A0R1RPN4</accession>
<keyword evidence="1" id="KW-0812">Transmembrane</keyword>
<keyword evidence="1" id="KW-1133">Transmembrane helix</keyword>
<dbReference type="AlphaFoldDB" id="A0A0R1RPN4"/>
<gene>
    <name evidence="2" type="ORF">FC69_GL001825</name>
</gene>
<evidence type="ECO:0000256" key="1">
    <source>
        <dbReference type="SAM" id="Phobius"/>
    </source>
</evidence>
<keyword evidence="1" id="KW-0472">Membrane</keyword>
<evidence type="ECO:0000313" key="3">
    <source>
        <dbReference type="Proteomes" id="UP000051264"/>
    </source>
</evidence>
<organism evidence="2 3">
    <name type="scientific">Latilactobacillus fuchuensis DSM 14340 = JCM 11249</name>
    <dbReference type="NCBI Taxonomy" id="1423747"/>
    <lineage>
        <taxon>Bacteria</taxon>
        <taxon>Bacillati</taxon>
        <taxon>Bacillota</taxon>
        <taxon>Bacilli</taxon>
        <taxon>Lactobacillales</taxon>
        <taxon>Lactobacillaceae</taxon>
        <taxon>Latilactobacillus</taxon>
    </lineage>
</organism>
<proteinExistence type="predicted"/>
<dbReference type="RefSeq" id="WP_025082846.1">
    <property type="nucleotide sequence ID" value="NZ_AZEX01000054.1"/>
</dbReference>
<name>A0A0R1RPN4_9LACO</name>
<sequence length="169" mass="20484">MTTEKPKQTSTEEVEKPISYTDHYYQKGHWWLKIRQTFVIILLWLCVIIPLYWTLSSTILAQKPHIYHAWRYAEGRDLFYFYDLFFLIAFIILAIIIVGATLHNNHRIKQHVRKEVQYDPEQLRVRKAKLETFYTNRFGQASFRKSVRRYTVNPDQNLETHTIQKLYED</sequence>
<protein>
    <submittedName>
        <fullName evidence="2">Uncharacterized protein</fullName>
    </submittedName>
</protein>
<dbReference type="STRING" id="1423747.FC69_GL001825"/>
<feature type="transmembrane region" description="Helical" evidence="1">
    <location>
        <begin position="37"/>
        <end position="59"/>
    </location>
</feature>
<evidence type="ECO:0000313" key="2">
    <source>
        <dbReference type="EMBL" id="KRL59199.1"/>
    </source>
</evidence>
<dbReference type="eggNOG" id="ENOG5032ZEG">
    <property type="taxonomic scope" value="Bacteria"/>
</dbReference>
<dbReference type="Proteomes" id="UP000051264">
    <property type="component" value="Unassembled WGS sequence"/>
</dbReference>
<comment type="caution">
    <text evidence="2">The sequence shown here is derived from an EMBL/GenBank/DDBJ whole genome shotgun (WGS) entry which is preliminary data.</text>
</comment>
<reference evidence="2 3" key="1">
    <citation type="journal article" date="2015" name="Genome Announc.">
        <title>Expanding the biotechnology potential of lactobacilli through comparative genomics of 213 strains and associated genera.</title>
        <authorList>
            <person name="Sun Z."/>
            <person name="Harris H.M."/>
            <person name="McCann A."/>
            <person name="Guo C."/>
            <person name="Argimon S."/>
            <person name="Zhang W."/>
            <person name="Yang X."/>
            <person name="Jeffery I.B."/>
            <person name="Cooney J.C."/>
            <person name="Kagawa T.F."/>
            <person name="Liu W."/>
            <person name="Song Y."/>
            <person name="Salvetti E."/>
            <person name="Wrobel A."/>
            <person name="Rasinkangas P."/>
            <person name="Parkhill J."/>
            <person name="Rea M.C."/>
            <person name="O'Sullivan O."/>
            <person name="Ritari J."/>
            <person name="Douillard F.P."/>
            <person name="Paul Ross R."/>
            <person name="Yang R."/>
            <person name="Briner A.E."/>
            <person name="Felis G.E."/>
            <person name="de Vos W.M."/>
            <person name="Barrangou R."/>
            <person name="Klaenhammer T.R."/>
            <person name="Caufield P.W."/>
            <person name="Cui Y."/>
            <person name="Zhang H."/>
            <person name="O'Toole P.W."/>
        </authorList>
    </citation>
    <scope>NUCLEOTIDE SEQUENCE [LARGE SCALE GENOMIC DNA]</scope>
    <source>
        <strain evidence="2 3">DSM 14340</strain>
    </source>
</reference>
<dbReference type="PATRIC" id="fig|1423747.3.peg.1854"/>
<dbReference type="EMBL" id="AZEX01000054">
    <property type="protein sequence ID" value="KRL59199.1"/>
    <property type="molecule type" value="Genomic_DNA"/>
</dbReference>